<dbReference type="InterPro" id="IPR018392">
    <property type="entry name" value="LysM"/>
</dbReference>
<organism evidence="6 7">
    <name type="scientific">Romboutsia lituseburensis DSM 797</name>
    <dbReference type="NCBI Taxonomy" id="1121325"/>
    <lineage>
        <taxon>Bacteria</taxon>
        <taxon>Bacillati</taxon>
        <taxon>Bacillota</taxon>
        <taxon>Clostridia</taxon>
        <taxon>Peptostreptococcales</taxon>
        <taxon>Peptostreptococcaceae</taxon>
        <taxon>Romboutsia</taxon>
    </lineage>
</organism>
<evidence type="ECO:0000256" key="4">
    <source>
        <dbReference type="SAM" id="MobiDB-lite"/>
    </source>
</evidence>
<feature type="region of interest" description="Disordered" evidence="4">
    <location>
        <begin position="207"/>
        <end position="230"/>
    </location>
</feature>
<keyword evidence="3" id="KW-0326">Glycosidase</keyword>
<evidence type="ECO:0000313" key="7">
    <source>
        <dbReference type="Proteomes" id="UP000199068"/>
    </source>
</evidence>
<dbReference type="SMART" id="SM00641">
    <property type="entry name" value="Glyco_25"/>
    <property type="match status" value="1"/>
</dbReference>
<dbReference type="EMBL" id="FNGW01000004">
    <property type="protein sequence ID" value="SDL98712.1"/>
    <property type="molecule type" value="Genomic_DNA"/>
</dbReference>
<dbReference type="CDD" id="cd06525">
    <property type="entry name" value="GH25_Lyc-like"/>
    <property type="match status" value="1"/>
</dbReference>
<dbReference type="SUPFAM" id="SSF51445">
    <property type="entry name" value="(Trans)glycosidases"/>
    <property type="match status" value="1"/>
</dbReference>
<evidence type="ECO:0000256" key="1">
    <source>
        <dbReference type="ARBA" id="ARBA00010646"/>
    </source>
</evidence>
<reference evidence="6 7" key="1">
    <citation type="submission" date="2016-10" db="EMBL/GenBank/DDBJ databases">
        <authorList>
            <person name="de Groot N.N."/>
        </authorList>
    </citation>
    <scope>NUCLEOTIDE SEQUENCE [LARGE SCALE GENOMIC DNA]</scope>
    <source>
        <strain evidence="6 7">DSM 797</strain>
    </source>
</reference>
<dbReference type="InterPro" id="IPR017853">
    <property type="entry name" value="GH"/>
</dbReference>
<feature type="compositionally biased region" description="Basic and acidic residues" evidence="4">
    <location>
        <begin position="207"/>
        <end position="227"/>
    </location>
</feature>
<name>A0A1G9PIM8_9FIRM</name>
<dbReference type="CDD" id="cd00118">
    <property type="entry name" value="LysM"/>
    <property type="match status" value="2"/>
</dbReference>
<dbReference type="RefSeq" id="WP_170139067.1">
    <property type="nucleotide sequence ID" value="NZ_FNGW01000004.1"/>
</dbReference>
<dbReference type="Proteomes" id="UP000199068">
    <property type="component" value="Unassembled WGS sequence"/>
</dbReference>
<proteinExistence type="inferred from homology"/>
<dbReference type="STRING" id="1121325.SAMN04515677_104384"/>
<dbReference type="Pfam" id="PF01476">
    <property type="entry name" value="LysM"/>
    <property type="match status" value="2"/>
</dbReference>
<dbReference type="Gene3D" id="3.20.20.80">
    <property type="entry name" value="Glycosidases"/>
    <property type="match status" value="1"/>
</dbReference>
<dbReference type="InterPro" id="IPR018077">
    <property type="entry name" value="Glyco_hydro_fam25_subgr"/>
</dbReference>
<dbReference type="PROSITE" id="PS51904">
    <property type="entry name" value="GLYCOSYL_HYDROL_F25_2"/>
    <property type="match status" value="1"/>
</dbReference>
<gene>
    <name evidence="6" type="ORF">SAMN04515677_104384</name>
</gene>
<dbReference type="AlphaFoldDB" id="A0A1G9PIM8"/>
<dbReference type="GO" id="GO:0016998">
    <property type="term" value="P:cell wall macromolecule catabolic process"/>
    <property type="evidence" value="ECO:0007669"/>
    <property type="project" value="InterPro"/>
</dbReference>
<dbReference type="GO" id="GO:0003796">
    <property type="term" value="F:lysozyme activity"/>
    <property type="evidence" value="ECO:0007669"/>
    <property type="project" value="InterPro"/>
</dbReference>
<dbReference type="SUPFAM" id="SSF54106">
    <property type="entry name" value="LysM domain"/>
    <property type="match status" value="2"/>
</dbReference>
<dbReference type="InterPro" id="IPR002053">
    <property type="entry name" value="Glyco_hydro_25"/>
</dbReference>
<dbReference type="Pfam" id="PF01183">
    <property type="entry name" value="Glyco_hydro_25"/>
    <property type="match status" value="1"/>
</dbReference>
<dbReference type="GO" id="GO:0009253">
    <property type="term" value="P:peptidoglycan catabolic process"/>
    <property type="evidence" value="ECO:0007669"/>
    <property type="project" value="InterPro"/>
</dbReference>
<dbReference type="InterPro" id="IPR036779">
    <property type="entry name" value="LysM_dom_sf"/>
</dbReference>
<feature type="domain" description="LysM" evidence="5">
    <location>
        <begin position="290"/>
        <end position="334"/>
    </location>
</feature>
<accession>A0A1G9PIM8</accession>
<evidence type="ECO:0000256" key="3">
    <source>
        <dbReference type="ARBA" id="ARBA00023295"/>
    </source>
</evidence>
<dbReference type="PROSITE" id="PS51782">
    <property type="entry name" value="LYSM"/>
    <property type="match status" value="2"/>
</dbReference>
<dbReference type="PANTHER" id="PTHR34135:SF2">
    <property type="entry name" value="LYSOZYME"/>
    <property type="match status" value="1"/>
</dbReference>
<dbReference type="SMART" id="SM00257">
    <property type="entry name" value="LysM"/>
    <property type="match status" value="2"/>
</dbReference>
<keyword evidence="7" id="KW-1185">Reference proteome</keyword>
<dbReference type="Gene3D" id="3.10.350.10">
    <property type="entry name" value="LysM domain"/>
    <property type="match status" value="2"/>
</dbReference>
<comment type="similarity">
    <text evidence="1">Belongs to the glycosyl hydrolase 25 family.</text>
</comment>
<evidence type="ECO:0000256" key="2">
    <source>
        <dbReference type="ARBA" id="ARBA00022801"/>
    </source>
</evidence>
<evidence type="ECO:0000259" key="5">
    <source>
        <dbReference type="PROSITE" id="PS51782"/>
    </source>
</evidence>
<dbReference type="GO" id="GO:0016052">
    <property type="term" value="P:carbohydrate catabolic process"/>
    <property type="evidence" value="ECO:0007669"/>
    <property type="project" value="TreeGrafter"/>
</dbReference>
<feature type="domain" description="LysM" evidence="5">
    <location>
        <begin position="235"/>
        <end position="279"/>
    </location>
</feature>
<evidence type="ECO:0000313" key="6">
    <source>
        <dbReference type="EMBL" id="SDL98712.1"/>
    </source>
</evidence>
<dbReference type="PANTHER" id="PTHR34135">
    <property type="entry name" value="LYSOZYME"/>
    <property type="match status" value="1"/>
</dbReference>
<sequence length="335" mass="37860">MSRNNCNINGIDVSNWSGNIDFSQVAQTDVKIVYIQATEGVYYTDPYLHEFYNGAKANGLKVGFYHYFNPGSSPTPREQARYFVDALKGFKIDCRLALDLEETGGLNNEKLTNQAIEFLEAVKEFSGLDVVVYTYTNFAQTSLNTNSDIGNYKLWIAEYSSNYPQQNPVWGEEYIGWQYSDSGDVRGVGANTDLDYFSSEILLEHKEDTEHKPTEKPHHKPSEDTHHKTNNPKIIDYIVKPGDTLSQIALNYNTTVNALVQDNNIQDPNLIYPGQVIKIYKSGNHHQSTPVYIVKSGDTLSQIALNYNTTVNKLVELNNIKNPNLIYPGQRIILP</sequence>
<protein>
    <submittedName>
        <fullName evidence="6">Lyzozyme M1 (1,4-beta-N-acetylmuramidase), GH25 family</fullName>
    </submittedName>
</protein>
<keyword evidence="2" id="KW-0378">Hydrolase</keyword>